<keyword evidence="2" id="KW-1185">Reference proteome</keyword>
<dbReference type="Proteomes" id="UP000655443">
    <property type="component" value="Unassembled WGS sequence"/>
</dbReference>
<name>A0A919D6U7_9ACTN</name>
<comment type="caution">
    <text evidence="1">The sequence shown here is derived from an EMBL/GenBank/DDBJ whole genome shotgun (WGS) entry which is preliminary data.</text>
</comment>
<dbReference type="AlphaFoldDB" id="A0A919D6U7"/>
<evidence type="ECO:0000313" key="1">
    <source>
        <dbReference type="EMBL" id="GHE12914.1"/>
    </source>
</evidence>
<gene>
    <name evidence="1" type="ORF">GCM10010339_78120</name>
</gene>
<dbReference type="EMBL" id="BMVG01000037">
    <property type="protein sequence ID" value="GHE12914.1"/>
    <property type="molecule type" value="Genomic_DNA"/>
</dbReference>
<organism evidence="1 2">
    <name type="scientific">Streptomyces alanosinicus</name>
    <dbReference type="NCBI Taxonomy" id="68171"/>
    <lineage>
        <taxon>Bacteria</taxon>
        <taxon>Bacillati</taxon>
        <taxon>Actinomycetota</taxon>
        <taxon>Actinomycetes</taxon>
        <taxon>Kitasatosporales</taxon>
        <taxon>Streptomycetaceae</taxon>
        <taxon>Streptomyces</taxon>
    </lineage>
</organism>
<reference evidence="1" key="2">
    <citation type="submission" date="2020-09" db="EMBL/GenBank/DDBJ databases">
        <authorList>
            <person name="Sun Q."/>
            <person name="Ohkuma M."/>
        </authorList>
    </citation>
    <scope>NUCLEOTIDE SEQUENCE</scope>
    <source>
        <strain evidence="1">JCM 4714</strain>
    </source>
</reference>
<accession>A0A919D6U7</accession>
<evidence type="ECO:0000313" key="2">
    <source>
        <dbReference type="Proteomes" id="UP000655443"/>
    </source>
</evidence>
<reference evidence="1" key="1">
    <citation type="journal article" date="2014" name="Int. J. Syst. Evol. Microbiol.">
        <title>Complete genome sequence of Corynebacterium casei LMG S-19264T (=DSM 44701T), isolated from a smear-ripened cheese.</title>
        <authorList>
            <consortium name="US DOE Joint Genome Institute (JGI-PGF)"/>
            <person name="Walter F."/>
            <person name="Albersmeier A."/>
            <person name="Kalinowski J."/>
            <person name="Ruckert C."/>
        </authorList>
    </citation>
    <scope>NUCLEOTIDE SEQUENCE</scope>
    <source>
        <strain evidence="1">JCM 4714</strain>
    </source>
</reference>
<proteinExistence type="predicted"/>
<dbReference type="RefSeq" id="WP_189958344.1">
    <property type="nucleotide sequence ID" value="NZ_BMVG01000037.1"/>
</dbReference>
<protein>
    <submittedName>
        <fullName evidence="1">Uncharacterized protein</fullName>
    </submittedName>
</protein>
<sequence>MDQAQKSWAKALAEDIRTSYPGVRLELGIDHDGVKWNGLRDLTGTRVNFAVFSEFNGDQEGKLLDVETHGSIPSDLVASMAVEFDGGLLGSSSLYLLRMS</sequence>